<comment type="caution">
    <text evidence="2">The sequence shown here is derived from an EMBL/GenBank/DDBJ whole genome shotgun (WGS) entry which is preliminary data.</text>
</comment>
<gene>
    <name evidence="2" type="ORF">ABC974_06580</name>
</gene>
<dbReference type="GO" id="GO:0032259">
    <property type="term" value="P:methylation"/>
    <property type="evidence" value="ECO:0007669"/>
    <property type="project" value="UniProtKB-KW"/>
</dbReference>
<dbReference type="GO" id="GO:0008168">
    <property type="term" value="F:methyltransferase activity"/>
    <property type="evidence" value="ECO:0007669"/>
    <property type="project" value="UniProtKB-KW"/>
</dbReference>
<dbReference type="InterPro" id="IPR011047">
    <property type="entry name" value="Quinoprotein_ADH-like_sf"/>
</dbReference>
<dbReference type="InterPro" id="IPR029063">
    <property type="entry name" value="SAM-dependent_MTases_sf"/>
</dbReference>
<evidence type="ECO:0000313" key="3">
    <source>
        <dbReference type="Proteomes" id="UP001419910"/>
    </source>
</evidence>
<dbReference type="InterPro" id="IPR011990">
    <property type="entry name" value="TPR-like_helical_dom_sf"/>
</dbReference>
<dbReference type="RefSeq" id="WP_345840391.1">
    <property type="nucleotide sequence ID" value="NZ_JBDIME010000003.1"/>
</dbReference>
<keyword evidence="3" id="KW-1185">Reference proteome</keyword>
<dbReference type="SMART" id="SM00320">
    <property type="entry name" value="WD40"/>
    <property type="match status" value="2"/>
</dbReference>
<dbReference type="InterPro" id="IPR015943">
    <property type="entry name" value="WD40/YVTN_repeat-like_dom_sf"/>
</dbReference>
<dbReference type="SUPFAM" id="SSF50998">
    <property type="entry name" value="Quinoprotein alcohol dehydrogenase-like"/>
    <property type="match status" value="1"/>
</dbReference>
<dbReference type="Pfam" id="PF00400">
    <property type="entry name" value="WD40"/>
    <property type="match status" value="2"/>
</dbReference>
<dbReference type="PANTHER" id="PTHR42912">
    <property type="entry name" value="METHYLTRANSFERASE"/>
    <property type="match status" value="1"/>
</dbReference>
<dbReference type="Gene3D" id="3.40.50.150">
    <property type="entry name" value="Vaccinia Virus protein VP39"/>
    <property type="match status" value="1"/>
</dbReference>
<dbReference type="InterPro" id="IPR013216">
    <property type="entry name" value="Methyltransf_11"/>
</dbReference>
<dbReference type="SUPFAM" id="SSF48452">
    <property type="entry name" value="TPR-like"/>
    <property type="match status" value="1"/>
</dbReference>
<dbReference type="CDD" id="cd02440">
    <property type="entry name" value="AdoMet_MTases"/>
    <property type="match status" value="1"/>
</dbReference>
<name>A0ABU9Y0E6_9SPHN</name>
<dbReference type="InterPro" id="IPR001680">
    <property type="entry name" value="WD40_rpt"/>
</dbReference>
<organism evidence="2 3">
    <name type="scientific">Sphingomonas oligophenolica</name>
    <dbReference type="NCBI Taxonomy" id="301154"/>
    <lineage>
        <taxon>Bacteria</taxon>
        <taxon>Pseudomonadati</taxon>
        <taxon>Pseudomonadota</taxon>
        <taxon>Alphaproteobacteria</taxon>
        <taxon>Sphingomonadales</taxon>
        <taxon>Sphingomonadaceae</taxon>
        <taxon>Sphingomonas</taxon>
    </lineage>
</organism>
<protein>
    <submittedName>
        <fullName evidence="2">Methyltransferase domain-containing protein</fullName>
    </submittedName>
</protein>
<keyword evidence="2" id="KW-0808">Transferase</keyword>
<dbReference type="InterPro" id="IPR050508">
    <property type="entry name" value="Methyltransf_Superfamily"/>
</dbReference>
<proteinExistence type="predicted"/>
<dbReference type="Gene3D" id="1.25.40.10">
    <property type="entry name" value="Tetratricopeptide repeat domain"/>
    <property type="match status" value="1"/>
</dbReference>
<evidence type="ECO:0000259" key="1">
    <source>
        <dbReference type="Pfam" id="PF08241"/>
    </source>
</evidence>
<keyword evidence="2" id="KW-0489">Methyltransferase</keyword>
<dbReference type="PANTHER" id="PTHR42912:SF80">
    <property type="entry name" value="METHYLTRANSFERASE DOMAIN-CONTAINING PROTEIN"/>
    <property type="match status" value="1"/>
</dbReference>
<evidence type="ECO:0000313" key="2">
    <source>
        <dbReference type="EMBL" id="MEN2789283.1"/>
    </source>
</evidence>
<reference evidence="2 3" key="1">
    <citation type="submission" date="2024-05" db="EMBL/GenBank/DDBJ databases">
        <authorList>
            <person name="Liu Q."/>
            <person name="Xin Y.-H."/>
        </authorList>
    </citation>
    <scope>NUCLEOTIDE SEQUENCE [LARGE SCALE GENOMIC DNA]</scope>
    <source>
        <strain evidence="2 3">CGMCC 1.10181</strain>
    </source>
</reference>
<dbReference type="Gene3D" id="2.130.10.10">
    <property type="entry name" value="YVTN repeat-like/Quinoprotein amine dehydrogenase"/>
    <property type="match status" value="2"/>
</dbReference>
<dbReference type="Pfam" id="PF08241">
    <property type="entry name" value="Methyltransf_11"/>
    <property type="match status" value="1"/>
</dbReference>
<dbReference type="EMBL" id="JBDIME010000003">
    <property type="protein sequence ID" value="MEN2789283.1"/>
    <property type="molecule type" value="Genomic_DNA"/>
</dbReference>
<feature type="domain" description="Methyltransferase type 11" evidence="1">
    <location>
        <begin position="608"/>
        <end position="706"/>
    </location>
</feature>
<accession>A0ABU9Y0E6</accession>
<dbReference type="SUPFAM" id="SSF53335">
    <property type="entry name" value="S-adenosyl-L-methionine-dependent methyltransferases"/>
    <property type="match status" value="1"/>
</dbReference>
<sequence length="806" mass="88493">MPEESASSIWSVKLPSSVISVYSTPTLSTTVAACVDKCAYAFDREGKQLWRVTLDNEAWAASSTRDGLFSAFGTAFKKRSQGTLYILDQTGGKVYSDPVGAPVWGLDFAPDGKFLAAATWAGEVKIYALRQGKWTLVSTTLVADAGAYGVRWVSSDELAAVCYGSGVAILGADGSIRTRVPSADVGYNLATTDDGSLFIGARNGHYIKVSKGTPELHKIPGASRAVSAISVAGNGQIVYCGGFDGHVRAVTSEGDLLWERDLIGEVWTIWSSRNGEHIVAGVGDGSIVAIRSAITTDAYDELVQHISRVEDTDLAGQRMPYINDFVGRLASLHLYGFCLRYLAKFLDLGTISHQLYEEAVADLLRLCPEDSDEIGSIYFARAEIERGHAKNWEAGLYYLRATSDPRLRLRSYTEAANAFRLEGHPAAALACFRRARSASLAEDDLKLIYTLARSLEDVGESKAARDHLDTIMVEDQDYRDVANRLKIYRRDIKKKSDSEVDYTGITVNLLGPDGPTNDVDPKLRKVVEARASELSLDNNEQIIFRSLIEDLYAKGIMSAAGDVDAVGYDRNSYIKYDFLLPEDDVKKKLEAINMIRVARFASDLNTTLDVGTATGRYPGIFRALGANAFGVDIEPQAIDYASSKFDGVDNKPILSVGDARALEYGDNMFDVVTCMMGTFIHIPITDQLTALREMYRVCRPGGVVAISTWDVECPHLTFLSMYSVREDELIIRNSRTLGDMVEMFREVPFSDIGDVRFGLVPDTISYDLGIEDLDTDGVKRLLEIDLAVRSSAPDKHGQMFICYGMK</sequence>
<dbReference type="Proteomes" id="UP001419910">
    <property type="component" value="Unassembled WGS sequence"/>
</dbReference>